<accession>A0ABX1H9H8</accession>
<feature type="region of interest" description="Disordered" evidence="4">
    <location>
        <begin position="1"/>
        <end position="45"/>
    </location>
</feature>
<feature type="compositionally biased region" description="Basic and acidic residues" evidence="4">
    <location>
        <begin position="1"/>
        <end position="14"/>
    </location>
</feature>
<evidence type="ECO:0000256" key="1">
    <source>
        <dbReference type="ARBA" id="ARBA00023015"/>
    </source>
</evidence>
<feature type="domain" description="HTH hxlR-type" evidence="5">
    <location>
        <begin position="52"/>
        <end position="150"/>
    </location>
</feature>
<dbReference type="PANTHER" id="PTHR33204:SF18">
    <property type="entry name" value="TRANSCRIPTIONAL REGULATORY PROTEIN"/>
    <property type="match status" value="1"/>
</dbReference>
<proteinExistence type="predicted"/>
<dbReference type="PANTHER" id="PTHR33204">
    <property type="entry name" value="TRANSCRIPTIONAL REGULATOR, MARR FAMILY"/>
    <property type="match status" value="1"/>
</dbReference>
<feature type="compositionally biased region" description="Pro residues" evidence="4">
    <location>
        <begin position="34"/>
        <end position="44"/>
    </location>
</feature>
<dbReference type="InterPro" id="IPR036388">
    <property type="entry name" value="WH-like_DNA-bd_sf"/>
</dbReference>
<dbReference type="Proteomes" id="UP000772196">
    <property type="component" value="Unassembled WGS sequence"/>
</dbReference>
<name>A0ABX1H9H8_9ACTN</name>
<dbReference type="InterPro" id="IPR002577">
    <property type="entry name" value="HTH_HxlR"/>
</dbReference>
<gene>
    <name evidence="6" type="ORF">HFV08_28095</name>
</gene>
<evidence type="ECO:0000256" key="4">
    <source>
        <dbReference type="SAM" id="MobiDB-lite"/>
    </source>
</evidence>
<evidence type="ECO:0000259" key="5">
    <source>
        <dbReference type="PROSITE" id="PS51118"/>
    </source>
</evidence>
<dbReference type="PROSITE" id="PS51118">
    <property type="entry name" value="HTH_HXLR"/>
    <property type="match status" value="1"/>
</dbReference>
<dbReference type="Pfam" id="PF01638">
    <property type="entry name" value="HxlR"/>
    <property type="match status" value="1"/>
</dbReference>
<dbReference type="Gene3D" id="1.10.10.10">
    <property type="entry name" value="Winged helix-like DNA-binding domain superfamily/Winged helix DNA-binding domain"/>
    <property type="match status" value="1"/>
</dbReference>
<protein>
    <submittedName>
        <fullName evidence="6">Helix-turn-helix transcriptional regulator</fullName>
    </submittedName>
</protein>
<evidence type="ECO:0000313" key="7">
    <source>
        <dbReference type="Proteomes" id="UP000772196"/>
    </source>
</evidence>
<comment type="caution">
    <text evidence="6">The sequence shown here is derived from an EMBL/GenBank/DDBJ whole genome shotgun (WGS) entry which is preliminary data.</text>
</comment>
<reference evidence="6 7" key="1">
    <citation type="submission" date="2020-04" db="EMBL/GenBank/DDBJ databases">
        <title>Phylogenetic Diversity and Antibacterial Activity against Ralstonia solanacearum of Endophytic Actinomycete Isolated from Moss.</title>
        <authorList>
            <person name="Zhuang X."/>
        </authorList>
    </citation>
    <scope>NUCLEOTIDE SEQUENCE [LARGE SCALE GENOMIC DNA]</scope>
    <source>
        <strain evidence="6 7">LD120</strain>
    </source>
</reference>
<feature type="compositionally biased region" description="Low complexity" evidence="4">
    <location>
        <begin position="15"/>
        <end position="33"/>
    </location>
</feature>
<keyword evidence="3" id="KW-0804">Transcription</keyword>
<dbReference type="SUPFAM" id="SSF46785">
    <property type="entry name" value="Winged helix' DNA-binding domain"/>
    <property type="match status" value="1"/>
</dbReference>
<keyword evidence="7" id="KW-1185">Reference proteome</keyword>
<dbReference type="EMBL" id="JAAWWP010000025">
    <property type="protein sequence ID" value="NKI45036.1"/>
    <property type="molecule type" value="Genomic_DNA"/>
</dbReference>
<dbReference type="InterPro" id="IPR036390">
    <property type="entry name" value="WH_DNA-bd_sf"/>
</dbReference>
<organism evidence="6 7">
    <name type="scientific">Streptomyces physcomitrii</name>
    <dbReference type="NCBI Taxonomy" id="2724184"/>
    <lineage>
        <taxon>Bacteria</taxon>
        <taxon>Bacillati</taxon>
        <taxon>Actinomycetota</taxon>
        <taxon>Actinomycetes</taxon>
        <taxon>Kitasatosporales</taxon>
        <taxon>Streptomycetaceae</taxon>
        <taxon>Streptomyces</taxon>
    </lineage>
</organism>
<evidence type="ECO:0000256" key="2">
    <source>
        <dbReference type="ARBA" id="ARBA00023125"/>
    </source>
</evidence>
<evidence type="ECO:0000313" key="6">
    <source>
        <dbReference type="EMBL" id="NKI45036.1"/>
    </source>
</evidence>
<evidence type="ECO:0000256" key="3">
    <source>
        <dbReference type="ARBA" id="ARBA00023163"/>
    </source>
</evidence>
<keyword evidence="2" id="KW-0238">DNA-binding</keyword>
<keyword evidence="1" id="KW-0805">Transcription regulation</keyword>
<sequence>MARTPDTRTPDTRTPEAAPAPTPASATASGSAPTPGPGLDPAPTPDAFLADCRARQAFDLLLNTWNPVVLWALRQGPLRHGALRTRIGGISAKVLTETLRRLEHHGLVSRTTHPAAPPRVEYGLTDLGRTLLDPIDSFGRWAFTHGDALLRAQDEANSA</sequence>